<feature type="region of interest" description="Disordered" evidence="1">
    <location>
        <begin position="102"/>
        <end position="122"/>
    </location>
</feature>
<reference evidence="3" key="1">
    <citation type="journal article" date="2019" name="Int. J. Syst. Evol. Microbiol.">
        <title>The Global Catalogue of Microorganisms (GCM) 10K type strain sequencing project: providing services to taxonomists for standard genome sequencing and annotation.</title>
        <authorList>
            <consortium name="The Broad Institute Genomics Platform"/>
            <consortium name="The Broad Institute Genome Sequencing Center for Infectious Disease"/>
            <person name="Wu L."/>
            <person name="Ma J."/>
        </authorList>
    </citation>
    <scope>NUCLEOTIDE SEQUENCE [LARGE SCALE GENOMIC DNA]</scope>
    <source>
        <strain evidence="3">JCM 3115</strain>
    </source>
</reference>
<dbReference type="EMBL" id="BMQJ01000012">
    <property type="protein sequence ID" value="GGQ11121.1"/>
    <property type="molecule type" value="Genomic_DNA"/>
</dbReference>
<comment type="caution">
    <text evidence="2">The sequence shown here is derived from an EMBL/GenBank/DDBJ whole genome shotgun (WGS) entry which is preliminary data.</text>
</comment>
<feature type="compositionally biased region" description="Low complexity" evidence="1">
    <location>
        <begin position="102"/>
        <end position="116"/>
    </location>
</feature>
<protein>
    <recommendedName>
        <fullName evidence="4">Pilus assembly protein TadE</fullName>
    </recommendedName>
</protein>
<sequence>MTAETAVVLPAVVVVLAAALWAVAAVGAQLQCVDAARAGARAAARGEPAERVRADVLALSPVGASVRVDVTAETVRVEVAARVRPRWGSTLPAVEVGASAVAAPEPGVPGAPEASGGSMGEP</sequence>
<dbReference type="InterPro" id="IPR049790">
    <property type="entry name" value="Rv3655c/TadE"/>
</dbReference>
<keyword evidence="3" id="KW-1185">Reference proteome</keyword>
<gene>
    <name evidence="2" type="ORF">GCM10010140_46600</name>
</gene>
<evidence type="ECO:0000313" key="3">
    <source>
        <dbReference type="Proteomes" id="UP000611554"/>
    </source>
</evidence>
<evidence type="ECO:0008006" key="4">
    <source>
        <dbReference type="Google" id="ProtNLM"/>
    </source>
</evidence>
<evidence type="ECO:0000256" key="1">
    <source>
        <dbReference type="SAM" id="MobiDB-lite"/>
    </source>
</evidence>
<accession>A0ABQ2R693</accession>
<name>A0ABQ2R693_9ACTN</name>
<proteinExistence type="predicted"/>
<dbReference type="RefSeq" id="WP_189248587.1">
    <property type="nucleotide sequence ID" value="NZ_BMQJ01000012.1"/>
</dbReference>
<dbReference type="Proteomes" id="UP000611554">
    <property type="component" value="Unassembled WGS sequence"/>
</dbReference>
<dbReference type="NCBIfam" id="NF041390">
    <property type="entry name" value="TadE_Rv3655c"/>
    <property type="match status" value="1"/>
</dbReference>
<evidence type="ECO:0000313" key="2">
    <source>
        <dbReference type="EMBL" id="GGQ11121.1"/>
    </source>
</evidence>
<organism evidence="2 3">
    <name type="scientific">Streptosporangium pseudovulgare</name>
    <dbReference type="NCBI Taxonomy" id="35765"/>
    <lineage>
        <taxon>Bacteria</taxon>
        <taxon>Bacillati</taxon>
        <taxon>Actinomycetota</taxon>
        <taxon>Actinomycetes</taxon>
        <taxon>Streptosporangiales</taxon>
        <taxon>Streptosporangiaceae</taxon>
        <taxon>Streptosporangium</taxon>
    </lineage>
</organism>